<sequence length="71" mass="8262">MTFHPLFLTGMATTHCVIKINNKTENNLFMPYFLFHDKNNEKIFKIIAGIPYLTSCPRTNILIDNKTDKDN</sequence>
<gene>
    <name evidence="1" type="ORF">CJ231_06250</name>
</gene>
<evidence type="ECO:0000313" key="2">
    <source>
        <dbReference type="Proteomes" id="UP000235564"/>
    </source>
</evidence>
<dbReference type="AlphaFoldDB" id="A0A2N6QR39"/>
<comment type="caution">
    <text evidence="1">The sequence shown here is derived from an EMBL/GenBank/DDBJ whole genome shotgun (WGS) entry which is preliminary data.</text>
</comment>
<name>A0A2N6QR39_9BACT</name>
<proteinExistence type="predicted"/>
<accession>A0A2N6QR39</accession>
<evidence type="ECO:0000313" key="1">
    <source>
        <dbReference type="EMBL" id="PMC24314.1"/>
    </source>
</evidence>
<organism evidence="1 2">
    <name type="scientific">Hoylesella buccalis</name>
    <dbReference type="NCBI Taxonomy" id="28127"/>
    <lineage>
        <taxon>Bacteria</taxon>
        <taxon>Pseudomonadati</taxon>
        <taxon>Bacteroidota</taxon>
        <taxon>Bacteroidia</taxon>
        <taxon>Bacteroidales</taxon>
        <taxon>Prevotellaceae</taxon>
        <taxon>Hoylesella</taxon>
    </lineage>
</organism>
<dbReference type="Proteomes" id="UP000235564">
    <property type="component" value="Unassembled WGS sequence"/>
</dbReference>
<protein>
    <submittedName>
        <fullName evidence="1">Uncharacterized protein</fullName>
    </submittedName>
</protein>
<dbReference type="EMBL" id="PNGJ01000004">
    <property type="protein sequence ID" value="PMC24314.1"/>
    <property type="molecule type" value="Genomic_DNA"/>
</dbReference>
<reference evidence="1 2" key="1">
    <citation type="submission" date="2017-09" db="EMBL/GenBank/DDBJ databases">
        <title>Bacterial strain isolated from the female urinary microbiota.</title>
        <authorList>
            <person name="Thomas-White K."/>
            <person name="Kumar N."/>
            <person name="Forster S."/>
            <person name="Putonti C."/>
            <person name="Lawley T."/>
            <person name="Wolfe A.J."/>
        </authorList>
    </citation>
    <scope>NUCLEOTIDE SEQUENCE [LARGE SCALE GENOMIC DNA]</scope>
    <source>
        <strain evidence="1 2">UMB0536</strain>
    </source>
</reference>